<reference evidence="1" key="1">
    <citation type="submission" date="2022-08" db="EMBL/GenBank/DDBJ databases">
        <title>Genome Sequence of Fusarium decemcellulare.</title>
        <authorList>
            <person name="Buettner E."/>
        </authorList>
    </citation>
    <scope>NUCLEOTIDE SEQUENCE</scope>
    <source>
        <strain evidence="1">Babe19</strain>
    </source>
</reference>
<name>A0ACC1SYQ4_9HYPO</name>
<gene>
    <name evidence="1" type="ORF">NM208_g745</name>
</gene>
<comment type="caution">
    <text evidence="1">The sequence shown here is derived from an EMBL/GenBank/DDBJ whole genome shotgun (WGS) entry which is preliminary data.</text>
</comment>
<evidence type="ECO:0000313" key="1">
    <source>
        <dbReference type="EMBL" id="KAJ3548981.1"/>
    </source>
</evidence>
<keyword evidence="2" id="KW-1185">Reference proteome</keyword>
<protein>
    <submittedName>
        <fullName evidence="1">Uncharacterized protein</fullName>
    </submittedName>
</protein>
<dbReference type="Proteomes" id="UP001148629">
    <property type="component" value="Unassembled WGS sequence"/>
</dbReference>
<evidence type="ECO:0000313" key="2">
    <source>
        <dbReference type="Proteomes" id="UP001148629"/>
    </source>
</evidence>
<dbReference type="EMBL" id="JANRMS010000034">
    <property type="protein sequence ID" value="KAJ3548981.1"/>
    <property type="molecule type" value="Genomic_DNA"/>
</dbReference>
<organism evidence="1 2">
    <name type="scientific">Fusarium decemcellulare</name>
    <dbReference type="NCBI Taxonomy" id="57161"/>
    <lineage>
        <taxon>Eukaryota</taxon>
        <taxon>Fungi</taxon>
        <taxon>Dikarya</taxon>
        <taxon>Ascomycota</taxon>
        <taxon>Pezizomycotina</taxon>
        <taxon>Sordariomycetes</taxon>
        <taxon>Hypocreomycetidae</taxon>
        <taxon>Hypocreales</taxon>
        <taxon>Nectriaceae</taxon>
        <taxon>Fusarium</taxon>
        <taxon>Fusarium decemcellulare species complex</taxon>
    </lineage>
</organism>
<sequence>MVTVAIAGGTGGLGRAVVEEMKKSHHKTVVFGRQVGLPRDFETSPDLETELGVPVLAIDYGDPAAISRVIDDHQVHTIISVMTVPGQTSSNSQINLIRGAALSRTCKRFAPSEFGVVYEESYVVPPSRLVDNLSMTQDADFWTAPSQDGDIVLAKYKVEAVNELEKTDLEYTLFTTGYFMDYYGMPHVETHLKPIFMMVDIANRAAAIPGGGNTTVTFTYTRDIARCVVGMIDVDKWEKRSFIVGDRISINEVLAIAERVRGPFTVHHDSLEKLQQGRVTELPRFRSDYAFLPLEQKHKFFALFGTMFDDGTFDLKGEGASVNKILPHIRMTTVRDMIEQNWAEFQQRFQRLESLIQTLHHRESISSSSSPATSQTERPQADTGRPATVEADHSMIYVAGPAEPVLFSGELRGPPEAEFPTVAVPPRNETREQSATTVGSDLDKEDSLIEGILWQCNKRKAWQYQREDDESISGTFLGEVNTPYSEIWVILVVSNSMWLHSQQYFRPESRLTKVSILPVLRQSAITEMLDKYYSDPESVDCSCYALLSVVLASGCRACLSRGSPASFRESEKAAWVFFSNAISVEAKMMHQSTTLQSVQALILMVSKCYGYMNTMFTQGLGGSQPEMIYCTAAVRLAHSLGLHKAPLASWQLSLQEIQDRNCAFWSIYFLDKTLSMRSGHPSMMMDEDIECPFPTQTFERNGPGVAESDSQSFDYFLGLIQCASISSKTYRRFYTSTESRKPVTQMVKNAWAISCELQRWRDGMKELPPADKMADTFRLAQGLSGFELSKAALLRFFYWEGLISLHKACHANGLFSERLCQQLTTEEAQRLHEINSKGVEAARSMILLVQQIEVESHTPGWLVVYYPLKALITLFMHVINNPQASSVTENIAAMEMVTGFFARVDFLTAGQLQLTNCREFSAIARTVVENTKHEAAGGEILFV</sequence>
<accession>A0ACC1SYQ4</accession>
<proteinExistence type="predicted"/>